<evidence type="ECO:0008006" key="4">
    <source>
        <dbReference type="Google" id="ProtNLM"/>
    </source>
</evidence>
<name>A0A1D1V7L2_RAMVA</name>
<dbReference type="Pfam" id="PF17124">
    <property type="entry name" value="ThiJ_like"/>
    <property type="match status" value="1"/>
</dbReference>
<dbReference type="Gene3D" id="3.40.50.880">
    <property type="match status" value="1"/>
</dbReference>
<gene>
    <name evidence="2" type="primary">RvY_08157-1</name>
    <name evidence="2" type="synonym">RvY_08157.1</name>
    <name evidence="2" type="ORF">RvY_08157</name>
</gene>
<dbReference type="OrthoDB" id="543156at2759"/>
<keyword evidence="3" id="KW-1185">Reference proteome</keyword>
<proteinExistence type="predicted"/>
<feature type="region of interest" description="Disordered" evidence="1">
    <location>
        <begin position="295"/>
        <end position="314"/>
    </location>
</feature>
<dbReference type="PANTHER" id="PTHR43068:SF1">
    <property type="entry name" value="SLR1854 PROTEIN"/>
    <property type="match status" value="1"/>
</dbReference>
<dbReference type="EMBL" id="BDGG01000003">
    <property type="protein sequence ID" value="GAU96765.1"/>
    <property type="molecule type" value="Genomic_DNA"/>
</dbReference>
<accession>A0A1D1V7L2</accession>
<dbReference type="SUPFAM" id="SSF52317">
    <property type="entry name" value="Class I glutamine amidotransferase-like"/>
    <property type="match status" value="1"/>
</dbReference>
<evidence type="ECO:0000313" key="2">
    <source>
        <dbReference type="EMBL" id="GAU96765.1"/>
    </source>
</evidence>
<dbReference type="InterPro" id="IPR029062">
    <property type="entry name" value="Class_I_gatase-like"/>
</dbReference>
<evidence type="ECO:0000256" key="1">
    <source>
        <dbReference type="SAM" id="MobiDB-lite"/>
    </source>
</evidence>
<reference evidence="2 3" key="1">
    <citation type="journal article" date="2016" name="Nat. Commun.">
        <title>Extremotolerant tardigrade genome and improved radiotolerance of human cultured cells by tardigrade-unique protein.</title>
        <authorList>
            <person name="Hashimoto T."/>
            <person name="Horikawa D.D."/>
            <person name="Saito Y."/>
            <person name="Kuwahara H."/>
            <person name="Kozuka-Hata H."/>
            <person name="Shin-I T."/>
            <person name="Minakuchi Y."/>
            <person name="Ohishi K."/>
            <person name="Motoyama A."/>
            <person name="Aizu T."/>
            <person name="Enomoto A."/>
            <person name="Kondo K."/>
            <person name="Tanaka S."/>
            <person name="Hara Y."/>
            <person name="Koshikawa S."/>
            <person name="Sagara H."/>
            <person name="Miura T."/>
            <person name="Yokobori S."/>
            <person name="Miyagawa K."/>
            <person name="Suzuki Y."/>
            <person name="Kubo T."/>
            <person name="Oyama M."/>
            <person name="Kohara Y."/>
            <person name="Fujiyama A."/>
            <person name="Arakawa K."/>
            <person name="Katayama T."/>
            <person name="Toyoda A."/>
            <person name="Kunieda T."/>
        </authorList>
    </citation>
    <scope>NUCLEOTIDE SEQUENCE [LARGE SCALE GENOMIC DNA]</scope>
    <source>
        <strain evidence="2 3">YOKOZUNA-1</strain>
    </source>
</reference>
<evidence type="ECO:0000313" key="3">
    <source>
        <dbReference type="Proteomes" id="UP000186922"/>
    </source>
</evidence>
<sequence>MADPCALISFCPLGVMSMRKQIVLIPLSRYGFDPEEVSVPYMYLKNAGHQVVFSTIDGYKGAADERMLTGKDLKMLASTLACDDEARSIYNQMEESIEFQYPIPWSEIRSEVYDSVCLPGGHDKAIREYLESELLQKIIGEFFAQEKPVAAICHGVLLVARSTHPRTRKSVLFGKKTTGLTKGQEKAAYNLTRLWLGDYYLTYPDIYLEDDVKQYLEKPEDFDEGPGYPIPMSRDSQDKPHDGFALLDGNYLSARWPGDVHRFSTEYCRLLATASVKKPIGKPIGTPLSLPVASAISESETSNSTASSTTELLA</sequence>
<dbReference type="STRING" id="947166.A0A1D1V7L2"/>
<protein>
    <recommendedName>
        <fullName evidence="4">DJ-1/PfpI domain-containing protein</fullName>
    </recommendedName>
</protein>
<dbReference type="InterPro" id="IPR032633">
    <property type="entry name" value="ThiJ-like"/>
</dbReference>
<organism evidence="2 3">
    <name type="scientific">Ramazzottius varieornatus</name>
    <name type="common">Water bear</name>
    <name type="synonym">Tardigrade</name>
    <dbReference type="NCBI Taxonomy" id="947166"/>
    <lineage>
        <taxon>Eukaryota</taxon>
        <taxon>Metazoa</taxon>
        <taxon>Ecdysozoa</taxon>
        <taxon>Tardigrada</taxon>
        <taxon>Eutardigrada</taxon>
        <taxon>Parachela</taxon>
        <taxon>Hypsibioidea</taxon>
        <taxon>Ramazzottiidae</taxon>
        <taxon>Ramazzottius</taxon>
    </lineage>
</organism>
<dbReference type="Proteomes" id="UP000186922">
    <property type="component" value="Unassembled WGS sequence"/>
</dbReference>
<comment type="caution">
    <text evidence="2">The sequence shown here is derived from an EMBL/GenBank/DDBJ whole genome shotgun (WGS) entry which is preliminary data.</text>
</comment>
<dbReference type="PANTHER" id="PTHR43068">
    <property type="entry name" value="SLR1854 PROTEIN"/>
    <property type="match status" value="1"/>
</dbReference>
<dbReference type="AlphaFoldDB" id="A0A1D1V7L2"/>